<name>A0A940YRH3_9BURK</name>
<gene>
    <name evidence="2" type="ORF">KAK06_16910</name>
</gene>
<dbReference type="AlphaFoldDB" id="A0A940YRH3"/>
<evidence type="ECO:0000313" key="3">
    <source>
        <dbReference type="Proteomes" id="UP000678374"/>
    </source>
</evidence>
<dbReference type="Proteomes" id="UP000678374">
    <property type="component" value="Unassembled WGS sequence"/>
</dbReference>
<evidence type="ECO:0000313" key="2">
    <source>
        <dbReference type="EMBL" id="MBQ0960638.1"/>
    </source>
</evidence>
<accession>A0A940YRH3</accession>
<keyword evidence="3" id="KW-1185">Reference proteome</keyword>
<evidence type="ECO:0000256" key="1">
    <source>
        <dbReference type="SAM" id="SignalP"/>
    </source>
</evidence>
<sequence length="273" mass="28205">MPRLLHIGATVVLSLGLQAAYATPSLQQSGNFAYSCSGRGNGHAYNGIHLQDGFVAGQYKCKESSVAPALTSKAASHYNGISGGSSRGKAKSLAGKGAVLAISSTVSDEADRSLTGFADRWTISVSGVDTRAALLLTVRLKVQGELEAHGWSGSSRLSAGVFADGAYVGGGSWGIRSEIGNLDVFLPVNDTASVSLLVMNDAPFWLAATLTASAGAAAMGAPGSARTSTPASGLLWDGVVELRDYWTGQVYTDWTLTSDSGIDWRQPCPCTVP</sequence>
<protein>
    <submittedName>
        <fullName evidence="2">Uncharacterized protein</fullName>
    </submittedName>
</protein>
<feature type="chain" id="PRO_5038095022" evidence="1">
    <location>
        <begin position="23"/>
        <end position="273"/>
    </location>
</feature>
<feature type="signal peptide" evidence="1">
    <location>
        <begin position="1"/>
        <end position="22"/>
    </location>
</feature>
<dbReference type="RefSeq" id="WP_210803314.1">
    <property type="nucleotide sequence ID" value="NZ_JAGQDE010000016.1"/>
</dbReference>
<organism evidence="2 3">
    <name type="scientific">Ideonella aquatica</name>
    <dbReference type="NCBI Taxonomy" id="2824119"/>
    <lineage>
        <taxon>Bacteria</taxon>
        <taxon>Pseudomonadati</taxon>
        <taxon>Pseudomonadota</taxon>
        <taxon>Betaproteobacteria</taxon>
        <taxon>Burkholderiales</taxon>
        <taxon>Sphaerotilaceae</taxon>
        <taxon>Ideonella</taxon>
    </lineage>
</organism>
<comment type="caution">
    <text evidence="2">The sequence shown here is derived from an EMBL/GenBank/DDBJ whole genome shotgun (WGS) entry which is preliminary data.</text>
</comment>
<keyword evidence="1" id="KW-0732">Signal</keyword>
<dbReference type="EMBL" id="JAGQDE010000016">
    <property type="protein sequence ID" value="MBQ0960638.1"/>
    <property type="molecule type" value="Genomic_DNA"/>
</dbReference>
<reference evidence="2" key="1">
    <citation type="submission" date="2021-04" db="EMBL/GenBank/DDBJ databases">
        <title>The genome sequence of Ideonella sp. 4Y11.</title>
        <authorList>
            <person name="Liu Y."/>
        </authorList>
    </citation>
    <scope>NUCLEOTIDE SEQUENCE</scope>
    <source>
        <strain evidence="2">4Y11</strain>
    </source>
</reference>
<proteinExistence type="predicted"/>